<dbReference type="EMBL" id="AMXI01000783">
    <property type="protein sequence ID" value="EKN41412.1"/>
    <property type="molecule type" value="Genomic_DNA"/>
</dbReference>
<dbReference type="PROSITE" id="PS50893">
    <property type="entry name" value="ABC_TRANSPORTER_2"/>
    <property type="match status" value="1"/>
</dbReference>
<gene>
    <name evidence="6" type="ORF">CFSAN001627_13428</name>
</gene>
<evidence type="ECO:0000313" key="6">
    <source>
        <dbReference type="EMBL" id="EKN41412.1"/>
    </source>
</evidence>
<dbReference type="Pfam" id="PF00005">
    <property type="entry name" value="ABC_tran"/>
    <property type="match status" value="1"/>
</dbReference>
<dbReference type="GO" id="GO:0022857">
    <property type="term" value="F:transmembrane transporter activity"/>
    <property type="evidence" value="ECO:0007669"/>
    <property type="project" value="TreeGrafter"/>
</dbReference>
<keyword evidence="2" id="KW-0813">Transport</keyword>
<dbReference type="SMART" id="SM00382">
    <property type="entry name" value="AAA"/>
    <property type="match status" value="1"/>
</dbReference>
<evidence type="ECO:0000256" key="3">
    <source>
        <dbReference type="ARBA" id="ARBA00022741"/>
    </source>
</evidence>
<protein>
    <submittedName>
        <fullName evidence="6">ABC transporter ATP-binding protein</fullName>
    </submittedName>
</protein>
<dbReference type="CDD" id="cd03255">
    <property type="entry name" value="ABC_MJ0796_LolCDE_FtsE"/>
    <property type="match status" value="1"/>
</dbReference>
<reference evidence="6 7" key="2">
    <citation type="submission" date="2013-03" db="EMBL/GenBank/DDBJ databases">
        <title>Diversity in Clostridium botulinum.</title>
        <authorList>
            <person name="Timme R.E."/>
            <person name="Allard M."/>
            <person name="Luo Y."/>
            <person name="Strain E."/>
            <person name="Gonzalez-Escalona N."/>
            <person name="Brown E."/>
        </authorList>
    </citation>
    <scope>NUCLEOTIDE SEQUENCE [LARGE SCALE GENOMIC DNA]</scope>
    <source>
        <strain evidence="6 7">CFSAN001627</strain>
    </source>
</reference>
<dbReference type="InterPro" id="IPR017871">
    <property type="entry name" value="ABC_transporter-like_CS"/>
</dbReference>
<proteinExistence type="inferred from homology"/>
<dbReference type="Proteomes" id="UP000011944">
    <property type="component" value="Unassembled WGS sequence"/>
</dbReference>
<feature type="domain" description="ABC transporter" evidence="5">
    <location>
        <begin position="4"/>
        <end position="239"/>
    </location>
</feature>
<dbReference type="PANTHER" id="PTHR24220:SF689">
    <property type="entry name" value="LIPOPROTEIN-RELEASING SYSTEM ATP-BINDING PROTEIN LOLD"/>
    <property type="match status" value="1"/>
</dbReference>
<dbReference type="FunFam" id="3.40.50.300:FF:000056">
    <property type="entry name" value="Cell division ATP-binding protein FtsE"/>
    <property type="match status" value="1"/>
</dbReference>
<dbReference type="PROSITE" id="PS00211">
    <property type="entry name" value="ABC_TRANSPORTER_1"/>
    <property type="match status" value="1"/>
</dbReference>
<comment type="similarity">
    <text evidence="1">Belongs to the ABC transporter superfamily.</text>
</comment>
<dbReference type="GO" id="GO:0005886">
    <property type="term" value="C:plasma membrane"/>
    <property type="evidence" value="ECO:0007669"/>
    <property type="project" value="TreeGrafter"/>
</dbReference>
<comment type="caution">
    <text evidence="6">The sequence shown here is derived from an EMBL/GenBank/DDBJ whole genome shotgun (WGS) entry which is preliminary data.</text>
</comment>
<name>M1ZQ30_CLOBO</name>
<sequence>MSILRLKNLCYRYEDGNKDVLKNINITFKTGKVTGIVGKSGAGKSTLLSLISGLDTSTSGEVLYKDKDIKSIDRDLYRAKNIGVIFQGYNLLLNATAIENIILSMDISGVKKKFKKEYAYEILEKVGIDREKAKRKVLKLSGGEQQRVGIARALAHDPDIIIADEPTGNLDGDTEETIMDILAKLAHEEDKCVIIVAHSKKVCTYFDETWGINCGRLIYVKLIFLNLILIKTYYIERGI</sequence>
<dbReference type="PATRIC" id="fig|1232189.3.peg.2129"/>
<evidence type="ECO:0000313" key="7">
    <source>
        <dbReference type="Proteomes" id="UP000011944"/>
    </source>
</evidence>
<evidence type="ECO:0000256" key="2">
    <source>
        <dbReference type="ARBA" id="ARBA00022448"/>
    </source>
</evidence>
<dbReference type="Gene3D" id="3.40.50.300">
    <property type="entry name" value="P-loop containing nucleotide triphosphate hydrolases"/>
    <property type="match status" value="1"/>
</dbReference>
<dbReference type="PANTHER" id="PTHR24220">
    <property type="entry name" value="IMPORT ATP-BINDING PROTEIN"/>
    <property type="match status" value="1"/>
</dbReference>
<dbReference type="SUPFAM" id="SSF52540">
    <property type="entry name" value="P-loop containing nucleoside triphosphate hydrolases"/>
    <property type="match status" value="1"/>
</dbReference>
<keyword evidence="4 6" id="KW-0067">ATP-binding</keyword>
<dbReference type="InterPro" id="IPR017911">
    <property type="entry name" value="MacB-like_ATP-bd"/>
</dbReference>
<dbReference type="InterPro" id="IPR027417">
    <property type="entry name" value="P-loop_NTPase"/>
</dbReference>
<accession>M1ZQ30</accession>
<dbReference type="InterPro" id="IPR003593">
    <property type="entry name" value="AAA+_ATPase"/>
</dbReference>
<evidence type="ECO:0000256" key="4">
    <source>
        <dbReference type="ARBA" id="ARBA00022840"/>
    </source>
</evidence>
<dbReference type="InterPro" id="IPR003439">
    <property type="entry name" value="ABC_transporter-like_ATP-bd"/>
</dbReference>
<reference evidence="6 7" key="1">
    <citation type="submission" date="2012-10" db="EMBL/GenBank/DDBJ databases">
        <authorList>
            <person name="Strain E.A."/>
            <person name="Brown E."/>
            <person name="Allard M.W."/>
            <person name="Gonzalez-Escalona N."/>
            <person name="Timme R."/>
        </authorList>
    </citation>
    <scope>NUCLEOTIDE SEQUENCE [LARGE SCALE GENOMIC DNA]</scope>
    <source>
        <strain evidence="6 7">CFSAN001627</strain>
    </source>
</reference>
<evidence type="ECO:0000256" key="1">
    <source>
        <dbReference type="ARBA" id="ARBA00005417"/>
    </source>
</evidence>
<dbReference type="InterPro" id="IPR015854">
    <property type="entry name" value="ABC_transpr_LolD-like"/>
</dbReference>
<dbReference type="GO" id="GO:0005524">
    <property type="term" value="F:ATP binding"/>
    <property type="evidence" value="ECO:0007669"/>
    <property type="project" value="UniProtKB-KW"/>
</dbReference>
<organism evidence="6 7">
    <name type="scientific">Clostridium botulinum CFSAN001627</name>
    <dbReference type="NCBI Taxonomy" id="1232189"/>
    <lineage>
        <taxon>Bacteria</taxon>
        <taxon>Bacillati</taxon>
        <taxon>Bacillota</taxon>
        <taxon>Clostridia</taxon>
        <taxon>Eubacteriales</taxon>
        <taxon>Clostridiaceae</taxon>
        <taxon>Clostridium</taxon>
    </lineage>
</organism>
<keyword evidence="3" id="KW-0547">Nucleotide-binding</keyword>
<evidence type="ECO:0000259" key="5">
    <source>
        <dbReference type="PROSITE" id="PS50893"/>
    </source>
</evidence>
<dbReference type="AlphaFoldDB" id="M1ZQ30"/>
<dbReference type="GO" id="GO:0016887">
    <property type="term" value="F:ATP hydrolysis activity"/>
    <property type="evidence" value="ECO:0007669"/>
    <property type="project" value="InterPro"/>
</dbReference>